<comment type="similarity">
    <text evidence="2">Belongs to the elicitin family.</text>
</comment>
<keyword evidence="5" id="KW-1015">Disulfide bond</keyword>
<sequence length="216" mass="21807">MKTTAFVLALASTAAASSPCTGSAVITAVTPLIAQATTCSTDSGFDLVALISGTTPTDAQKQKFLTAESCKTLYASVQKSLAGITPACTIGDIDTSGWSTVSMDKGLDALIKSLPSLLASSGATNSTSNSTANSTISSTTVSPSSTTAAPAKSGVAATGVTIAAVALTTAILHLNANKQQEIHEHLRLTIKESDVETLGEVMSMSLIPAAEAHQFI</sequence>
<dbReference type="GO" id="GO:0052040">
    <property type="term" value="P:symbiont-mediated perturbation of host programmed cell death"/>
    <property type="evidence" value="ECO:0007669"/>
    <property type="project" value="UniProtKB-KW"/>
</dbReference>
<keyword evidence="7" id="KW-0732">Signal</keyword>
<evidence type="ECO:0000256" key="3">
    <source>
        <dbReference type="ARBA" id="ARBA00022525"/>
    </source>
</evidence>
<feature type="region of interest" description="Disordered" evidence="6">
    <location>
        <begin position="121"/>
        <end position="150"/>
    </location>
</feature>
<evidence type="ECO:0000256" key="4">
    <source>
        <dbReference type="ARBA" id="ARBA00022978"/>
    </source>
</evidence>
<accession>A0A0A7CMU2</accession>
<evidence type="ECO:0000256" key="6">
    <source>
        <dbReference type="SAM" id="MobiDB-lite"/>
    </source>
</evidence>
<keyword evidence="3" id="KW-0964">Secreted</keyword>
<feature type="signal peptide" evidence="7">
    <location>
        <begin position="1"/>
        <end position="16"/>
    </location>
</feature>
<keyword evidence="4" id="KW-0928">Hypersensitive response elicitation</keyword>
<organism evidence="8">
    <name type="scientific">Thraustotheca clavata</name>
    <dbReference type="NCBI Taxonomy" id="74557"/>
    <lineage>
        <taxon>Eukaryota</taxon>
        <taxon>Sar</taxon>
        <taxon>Stramenopiles</taxon>
        <taxon>Oomycota</taxon>
        <taxon>Saprolegniomycetes</taxon>
        <taxon>Saprolegniales</taxon>
        <taxon>Achlyaceae</taxon>
        <taxon>Thraustotheca</taxon>
    </lineage>
</organism>
<dbReference type="Gene3D" id="1.10.239.10">
    <property type="entry name" value="Elicitin domain"/>
    <property type="match status" value="1"/>
</dbReference>
<feature type="compositionally biased region" description="Low complexity" evidence="6">
    <location>
        <begin position="121"/>
        <end position="147"/>
    </location>
</feature>
<dbReference type="SUPFAM" id="SSF48647">
    <property type="entry name" value="Fungal elicitin"/>
    <property type="match status" value="1"/>
</dbReference>
<protein>
    <submittedName>
        <fullName evidence="8">Secreted protein</fullName>
    </submittedName>
</protein>
<dbReference type="Pfam" id="PF00964">
    <property type="entry name" value="Elicitin"/>
    <property type="match status" value="1"/>
</dbReference>
<evidence type="ECO:0000256" key="2">
    <source>
        <dbReference type="ARBA" id="ARBA00009544"/>
    </source>
</evidence>
<evidence type="ECO:0000256" key="7">
    <source>
        <dbReference type="SAM" id="SignalP"/>
    </source>
</evidence>
<proteinExistence type="inferred from homology"/>
<evidence type="ECO:0000256" key="5">
    <source>
        <dbReference type="ARBA" id="ARBA00023157"/>
    </source>
</evidence>
<evidence type="ECO:0000256" key="1">
    <source>
        <dbReference type="ARBA" id="ARBA00004613"/>
    </source>
</evidence>
<dbReference type="GO" id="GO:0005576">
    <property type="term" value="C:extracellular region"/>
    <property type="evidence" value="ECO:0007669"/>
    <property type="project" value="UniProtKB-SubCell"/>
</dbReference>
<feature type="chain" id="PRO_5002038079" evidence="7">
    <location>
        <begin position="17"/>
        <end position="216"/>
    </location>
</feature>
<dbReference type="InterPro" id="IPR036470">
    <property type="entry name" value="Elicitin_sf"/>
</dbReference>
<dbReference type="AlphaFoldDB" id="A0A0A7CMU2"/>
<name>A0A0A7CMU2_9STRA</name>
<dbReference type="EMBL" id="KM038283">
    <property type="protein sequence ID" value="AIG55744.1"/>
    <property type="molecule type" value="Genomic_DNA"/>
</dbReference>
<reference evidence="8" key="1">
    <citation type="journal article" date="2014" name="Genome Biol. Evol.">
        <title>The secreted proteins of Achlya hypogyna and Thraustotheca clavata identify the ancestral oomycete secretome and reveal gene acquisitions by horizontal gene transfer.</title>
        <authorList>
            <person name="Misner I."/>
            <person name="Blouin N."/>
            <person name="Leonard G."/>
            <person name="Richards T.A."/>
            <person name="Lane C.E."/>
        </authorList>
    </citation>
    <scope>NUCLEOTIDE SEQUENCE</scope>
    <source>
        <strain evidence="8">ATCC 34112</strain>
    </source>
</reference>
<dbReference type="InterPro" id="IPR002200">
    <property type="entry name" value="Elicitin"/>
</dbReference>
<evidence type="ECO:0000313" key="8">
    <source>
        <dbReference type="EMBL" id="AIG55744.1"/>
    </source>
</evidence>
<comment type="subcellular location">
    <subcellularLocation>
        <location evidence="1">Secreted</location>
    </subcellularLocation>
</comment>